<name>A0A061S9U8_9CHLO</name>
<organism evidence="2">
    <name type="scientific">Tetraselmis sp. GSL018</name>
    <dbReference type="NCBI Taxonomy" id="582737"/>
    <lineage>
        <taxon>Eukaryota</taxon>
        <taxon>Viridiplantae</taxon>
        <taxon>Chlorophyta</taxon>
        <taxon>core chlorophytes</taxon>
        <taxon>Chlorodendrophyceae</taxon>
        <taxon>Chlorodendrales</taxon>
        <taxon>Chlorodendraceae</taxon>
        <taxon>Tetraselmis</taxon>
    </lineage>
</organism>
<reference evidence="2" key="1">
    <citation type="submission" date="2014-05" db="EMBL/GenBank/DDBJ databases">
        <title>The transcriptome of the halophilic microalga Tetraselmis sp. GSL018 isolated from the Great Salt Lake, Utah.</title>
        <authorList>
            <person name="Jinkerson R.E."/>
            <person name="D'Adamo S."/>
            <person name="Posewitz M.C."/>
        </authorList>
    </citation>
    <scope>NUCLEOTIDE SEQUENCE</scope>
    <source>
        <strain evidence="2">GSL018</strain>
    </source>
</reference>
<gene>
    <name evidence="2" type="ORF">TSPGSL018_11766</name>
</gene>
<feature type="chain" id="PRO_5001606305" evidence="1">
    <location>
        <begin position="23"/>
        <end position="188"/>
    </location>
</feature>
<protein>
    <submittedName>
        <fullName evidence="2">Protein containing duf1791</fullName>
    </submittedName>
</protein>
<evidence type="ECO:0000313" key="2">
    <source>
        <dbReference type="EMBL" id="JAC79819.1"/>
    </source>
</evidence>
<dbReference type="AlphaFoldDB" id="A0A061S9U8"/>
<feature type="signal peptide" evidence="1">
    <location>
        <begin position="1"/>
        <end position="22"/>
    </location>
</feature>
<keyword evidence="1" id="KW-0732">Signal</keyword>
<proteinExistence type="predicted"/>
<evidence type="ECO:0000256" key="1">
    <source>
        <dbReference type="SAM" id="SignalP"/>
    </source>
</evidence>
<accession>A0A061S9U8</accession>
<dbReference type="EMBL" id="GBEZ01005493">
    <property type="protein sequence ID" value="JAC79819.1"/>
    <property type="molecule type" value="Transcribed_RNA"/>
</dbReference>
<sequence>MKNFDINTLFVIACAFLGFCEGSRCGQNWDDEDFLPGGQEHEVIRQLVWHRDSIQRKFDFTDNGVNTYTWSDDGRVADLLKAHVHAMKQRVETRNPIRRRDPLFRALFDHASDLQLSVEDLTNGVKVTESATSECGIAIVQTHAQVVSGFVKYGPPEIRANHDIPRACSLDNVVQNYTEFPPVLLDYA</sequence>